<reference evidence="2" key="1">
    <citation type="journal article" date="2023" name="Science">
        <title>Elucidation of the pathway for biosynthesis of saponin adjuvants from the soapbark tree.</title>
        <authorList>
            <person name="Reed J."/>
            <person name="Orme A."/>
            <person name="El-Demerdash A."/>
            <person name="Owen C."/>
            <person name="Martin L.B.B."/>
            <person name="Misra R.C."/>
            <person name="Kikuchi S."/>
            <person name="Rejzek M."/>
            <person name="Martin A.C."/>
            <person name="Harkess A."/>
            <person name="Leebens-Mack J."/>
            <person name="Louveau T."/>
            <person name="Stephenson M.J."/>
            <person name="Osbourn A."/>
        </authorList>
    </citation>
    <scope>NUCLEOTIDE SEQUENCE</scope>
    <source>
        <strain evidence="2">S10</strain>
    </source>
</reference>
<keyword evidence="3" id="KW-1185">Reference proteome</keyword>
<evidence type="ECO:0000256" key="1">
    <source>
        <dbReference type="SAM" id="MobiDB-lite"/>
    </source>
</evidence>
<gene>
    <name evidence="2" type="ORF">O6P43_025442</name>
</gene>
<organism evidence="2 3">
    <name type="scientific">Quillaja saponaria</name>
    <name type="common">Soap bark tree</name>
    <dbReference type="NCBI Taxonomy" id="32244"/>
    <lineage>
        <taxon>Eukaryota</taxon>
        <taxon>Viridiplantae</taxon>
        <taxon>Streptophyta</taxon>
        <taxon>Embryophyta</taxon>
        <taxon>Tracheophyta</taxon>
        <taxon>Spermatophyta</taxon>
        <taxon>Magnoliopsida</taxon>
        <taxon>eudicotyledons</taxon>
        <taxon>Gunneridae</taxon>
        <taxon>Pentapetalae</taxon>
        <taxon>rosids</taxon>
        <taxon>fabids</taxon>
        <taxon>Fabales</taxon>
        <taxon>Quillajaceae</taxon>
        <taxon>Quillaja</taxon>
    </lineage>
</organism>
<proteinExistence type="predicted"/>
<sequence>MEETPLKRQREENQVEENGEEECKRHKSYNNILSLLESEEEEPTQDISSLITTLQQELSPTDCNFDTLLNSPPENDQNNPAIASSTSSLLLKDHNSSASSNFTSSAILKEDEEEEVDDKEMVMRHLLEASDDELGIPNKGYNGLVDHVELEDGFSVGGDGFGLGNRLWELEDETANYYTLLQSELFL</sequence>
<evidence type="ECO:0000313" key="3">
    <source>
        <dbReference type="Proteomes" id="UP001163823"/>
    </source>
</evidence>
<dbReference type="AlphaFoldDB" id="A0AAD7PG30"/>
<dbReference type="PANTHER" id="PTHR34539">
    <property type="entry name" value="T6J4.11 PROTEIN"/>
    <property type="match status" value="1"/>
</dbReference>
<name>A0AAD7PG30_QUISA</name>
<protein>
    <submittedName>
        <fullName evidence="2">Zinc finger CCHC domain protein</fullName>
    </submittedName>
</protein>
<comment type="caution">
    <text evidence="2">The sequence shown here is derived from an EMBL/GenBank/DDBJ whole genome shotgun (WGS) entry which is preliminary data.</text>
</comment>
<dbReference type="Proteomes" id="UP001163823">
    <property type="component" value="Chromosome 10"/>
</dbReference>
<dbReference type="KEGG" id="qsa:O6P43_025442"/>
<dbReference type="EMBL" id="JARAOO010000010">
    <property type="protein sequence ID" value="KAJ7953787.1"/>
    <property type="molecule type" value="Genomic_DNA"/>
</dbReference>
<feature type="region of interest" description="Disordered" evidence="1">
    <location>
        <begin position="1"/>
        <end position="27"/>
    </location>
</feature>
<evidence type="ECO:0000313" key="2">
    <source>
        <dbReference type="EMBL" id="KAJ7953787.1"/>
    </source>
</evidence>
<dbReference type="PANTHER" id="PTHR34539:SF3">
    <property type="entry name" value="NAC DOMAIN-CONTAINING PROTEIN"/>
    <property type="match status" value="1"/>
</dbReference>
<feature type="region of interest" description="Disordered" evidence="1">
    <location>
        <begin position="62"/>
        <end position="82"/>
    </location>
</feature>
<feature type="compositionally biased region" description="Basic and acidic residues" evidence="1">
    <location>
        <begin position="1"/>
        <end position="13"/>
    </location>
</feature>
<accession>A0AAD7PG30</accession>